<name>A0A2N9G5U4_FAGSY</name>
<sequence>MWSALPLISIATDLDLRLDEDTGLLTEKLFLGLKPVWLIARGGTGREFDFSIPPLRVSLIPPACCGLAMALAPKGLSSPLVLDMAVMAPVRPHLSPLVGYSNKTLIGKGSKKKLVRPELTERRVSIHKHSQRRLLSRPEAQMDSFKDMGRGSRFKKKSPQRRHPPPPMTKGDLSSPMKERGQNKQARKKERSLFKVGIGVVPLLTQESGSVDWQAD</sequence>
<feature type="compositionally biased region" description="Basic residues" evidence="1">
    <location>
        <begin position="125"/>
        <end position="135"/>
    </location>
</feature>
<accession>A0A2N9G5U4</accession>
<proteinExistence type="predicted"/>
<evidence type="ECO:0000313" key="2">
    <source>
        <dbReference type="EMBL" id="SPC94719.1"/>
    </source>
</evidence>
<evidence type="ECO:0000256" key="1">
    <source>
        <dbReference type="SAM" id="MobiDB-lite"/>
    </source>
</evidence>
<protein>
    <submittedName>
        <fullName evidence="2">Uncharacterized protein</fullName>
    </submittedName>
</protein>
<dbReference type="EMBL" id="OIVN01001504">
    <property type="protein sequence ID" value="SPC94719.1"/>
    <property type="molecule type" value="Genomic_DNA"/>
</dbReference>
<reference evidence="2" key="1">
    <citation type="submission" date="2018-02" db="EMBL/GenBank/DDBJ databases">
        <authorList>
            <person name="Cohen D.B."/>
            <person name="Kent A.D."/>
        </authorList>
    </citation>
    <scope>NUCLEOTIDE SEQUENCE</scope>
</reference>
<gene>
    <name evidence="2" type="ORF">FSB_LOCUS22601</name>
</gene>
<organism evidence="2">
    <name type="scientific">Fagus sylvatica</name>
    <name type="common">Beechnut</name>
    <dbReference type="NCBI Taxonomy" id="28930"/>
    <lineage>
        <taxon>Eukaryota</taxon>
        <taxon>Viridiplantae</taxon>
        <taxon>Streptophyta</taxon>
        <taxon>Embryophyta</taxon>
        <taxon>Tracheophyta</taxon>
        <taxon>Spermatophyta</taxon>
        <taxon>Magnoliopsida</taxon>
        <taxon>eudicotyledons</taxon>
        <taxon>Gunneridae</taxon>
        <taxon>Pentapetalae</taxon>
        <taxon>rosids</taxon>
        <taxon>fabids</taxon>
        <taxon>Fagales</taxon>
        <taxon>Fagaceae</taxon>
        <taxon>Fagus</taxon>
    </lineage>
</organism>
<feature type="compositionally biased region" description="Basic residues" evidence="1">
    <location>
        <begin position="152"/>
        <end position="164"/>
    </location>
</feature>
<dbReference type="AlphaFoldDB" id="A0A2N9G5U4"/>
<feature type="region of interest" description="Disordered" evidence="1">
    <location>
        <begin position="122"/>
        <end position="192"/>
    </location>
</feature>